<comment type="caution">
    <text evidence="1">The sequence shown here is derived from an EMBL/GenBank/DDBJ whole genome shotgun (WGS) entry which is preliminary data.</text>
</comment>
<dbReference type="Proteomes" id="UP000323166">
    <property type="component" value="Unassembled WGS sequence"/>
</dbReference>
<sequence length="83" mass="9315">MFSEPPVGNQSSITALSAVKAAGLASLGLNSLYNTQVYDISRFWDIDSNNRGLNRYIIQYVLCAFRFILKKLKNLSKKNNTIV</sequence>
<dbReference type="AlphaFoldDB" id="A0A5S4ZQC4"/>
<name>A0A5S4ZQC4_9FIRM</name>
<proteinExistence type="predicted"/>
<dbReference type="EMBL" id="VNHM01000011">
    <property type="protein sequence ID" value="TYO94884.1"/>
    <property type="molecule type" value="Genomic_DNA"/>
</dbReference>
<accession>A0A5S4ZQC4</accession>
<organism evidence="1 2">
    <name type="scientific">Desulfallas thermosapovorans DSM 6562</name>
    <dbReference type="NCBI Taxonomy" id="1121431"/>
    <lineage>
        <taxon>Bacteria</taxon>
        <taxon>Bacillati</taxon>
        <taxon>Bacillota</taxon>
        <taxon>Clostridia</taxon>
        <taxon>Eubacteriales</taxon>
        <taxon>Desulfallaceae</taxon>
        <taxon>Desulfallas</taxon>
    </lineage>
</organism>
<gene>
    <name evidence="1" type="ORF">LX24_02138</name>
</gene>
<evidence type="ECO:0000313" key="1">
    <source>
        <dbReference type="EMBL" id="TYO94884.1"/>
    </source>
</evidence>
<protein>
    <submittedName>
        <fullName evidence="1">Uncharacterized protein</fullName>
    </submittedName>
</protein>
<reference evidence="1 2" key="1">
    <citation type="submission" date="2019-07" db="EMBL/GenBank/DDBJ databases">
        <title>Genomic Encyclopedia of Type Strains, Phase I: the one thousand microbial genomes (KMG-I) project.</title>
        <authorList>
            <person name="Kyrpides N."/>
        </authorList>
    </citation>
    <scope>NUCLEOTIDE SEQUENCE [LARGE SCALE GENOMIC DNA]</scope>
    <source>
        <strain evidence="1 2">DSM 6562</strain>
    </source>
</reference>
<keyword evidence="2" id="KW-1185">Reference proteome</keyword>
<evidence type="ECO:0000313" key="2">
    <source>
        <dbReference type="Proteomes" id="UP000323166"/>
    </source>
</evidence>